<protein>
    <submittedName>
        <fullName evidence="2">NERD domain-containing protein</fullName>
    </submittedName>
</protein>
<comment type="caution">
    <text evidence="2">The sequence shown here is derived from an EMBL/GenBank/DDBJ whole genome shotgun (WGS) entry which is preliminary data.</text>
</comment>
<evidence type="ECO:0000313" key="2">
    <source>
        <dbReference type="EMBL" id="MBS4188218.1"/>
    </source>
</evidence>
<dbReference type="EMBL" id="JAGYPE010000010">
    <property type="protein sequence ID" value="MBS4188218.1"/>
    <property type="molecule type" value="Genomic_DNA"/>
</dbReference>
<proteinExistence type="predicted"/>
<feature type="domain" description="NERD" evidence="1">
    <location>
        <begin position="42"/>
        <end position="158"/>
    </location>
</feature>
<dbReference type="RefSeq" id="WP_213148009.1">
    <property type="nucleotide sequence ID" value="NZ_JAGYPE020000036.1"/>
</dbReference>
<reference evidence="2" key="1">
    <citation type="submission" date="2021-05" db="EMBL/GenBank/DDBJ databases">
        <title>Novel Bacillus species.</title>
        <authorList>
            <person name="Liu G."/>
        </authorList>
    </citation>
    <scope>NUCLEOTIDE SEQUENCE</scope>
    <source>
        <strain evidence="2 4">FJAT-50051</strain>
    </source>
</reference>
<dbReference type="AlphaFoldDB" id="A0A942TAN0"/>
<sequence length="323" mass="37822">MFAKPCEMSLRIKKLQALFDGRMDPNHPDWPDLVHEYKNRMAGYHGEKSVDFYLSMLPEADYQIYHDIRLLYGKYYFQIDILLLCAMFGLALEVKNRSGEIHFKRELNQAFLRKNGQEERIKNPVLQAKLQARKLNGWLQEHHFPNVPIHYLFVNSNEKTLITAEHGNEEILRNVCNSEFLIEKIEQIKEFQKIEKLSSKDLKKVNKLLLSKHTPDNPDILKQFHLSPKEIPTGVKCPDCRFLPMIYHSGTWWCPKCNAKSKTAHIPAINDYFLLIKPTITNSELREFLQIDSIRVASHLLTTADFPHSGTFKDRVYHHPVLQ</sequence>
<gene>
    <name evidence="3" type="ORF">KHB02_018100</name>
    <name evidence="2" type="ORF">KHB02_43345</name>
</gene>
<dbReference type="PROSITE" id="PS50965">
    <property type="entry name" value="NERD"/>
    <property type="match status" value="1"/>
</dbReference>
<dbReference type="EMBL" id="JAGYPE020000036">
    <property type="protein sequence ID" value="MCH6267437.1"/>
    <property type="molecule type" value="Genomic_DNA"/>
</dbReference>
<evidence type="ECO:0000313" key="3">
    <source>
        <dbReference type="EMBL" id="MCH6267437.1"/>
    </source>
</evidence>
<dbReference type="Proteomes" id="UP000677265">
    <property type="component" value="Unassembled WGS sequence"/>
</dbReference>
<keyword evidence="4" id="KW-1185">Reference proteome</keyword>
<evidence type="ECO:0000259" key="1">
    <source>
        <dbReference type="PROSITE" id="PS50965"/>
    </source>
</evidence>
<organism evidence="2">
    <name type="scientific">Neobacillus citreus</name>
    <dbReference type="NCBI Taxonomy" id="2833578"/>
    <lineage>
        <taxon>Bacteria</taxon>
        <taxon>Bacillati</taxon>
        <taxon>Bacillota</taxon>
        <taxon>Bacilli</taxon>
        <taxon>Bacillales</taxon>
        <taxon>Bacillaceae</taxon>
        <taxon>Neobacillus</taxon>
    </lineage>
</organism>
<name>A0A942TAN0_9BACI</name>
<evidence type="ECO:0000313" key="4">
    <source>
        <dbReference type="Proteomes" id="UP000677265"/>
    </source>
</evidence>
<dbReference type="InterPro" id="IPR011528">
    <property type="entry name" value="NERD"/>
</dbReference>
<accession>A0A942TAN0</accession>
<dbReference type="Pfam" id="PF08378">
    <property type="entry name" value="NERD"/>
    <property type="match status" value="1"/>
</dbReference>